<feature type="compositionally biased region" description="Polar residues" evidence="1">
    <location>
        <begin position="62"/>
        <end position="85"/>
    </location>
</feature>
<feature type="transmembrane region" description="Helical" evidence="2">
    <location>
        <begin position="357"/>
        <end position="377"/>
    </location>
</feature>
<feature type="region of interest" description="Disordered" evidence="1">
    <location>
        <begin position="232"/>
        <end position="280"/>
    </location>
</feature>
<dbReference type="AlphaFoldDB" id="A0A3N4M720"/>
<feature type="transmembrane region" description="Helical" evidence="2">
    <location>
        <begin position="405"/>
        <end position="426"/>
    </location>
</feature>
<dbReference type="Proteomes" id="UP000267821">
    <property type="component" value="Unassembled WGS sequence"/>
</dbReference>
<keyword evidence="2" id="KW-0472">Membrane</keyword>
<keyword evidence="4" id="KW-1185">Reference proteome</keyword>
<dbReference type="InParanoid" id="A0A3N4M720"/>
<feature type="region of interest" description="Disordered" evidence="1">
    <location>
        <begin position="182"/>
        <end position="215"/>
    </location>
</feature>
<evidence type="ECO:0000313" key="3">
    <source>
        <dbReference type="EMBL" id="RPB25855.1"/>
    </source>
</evidence>
<feature type="compositionally biased region" description="Basic and acidic residues" evidence="1">
    <location>
        <begin position="232"/>
        <end position="242"/>
    </location>
</feature>
<feature type="compositionally biased region" description="Acidic residues" evidence="1">
    <location>
        <begin position="198"/>
        <end position="215"/>
    </location>
</feature>
<proteinExistence type="predicted"/>
<feature type="compositionally biased region" description="Polar residues" evidence="1">
    <location>
        <begin position="269"/>
        <end position="280"/>
    </location>
</feature>
<name>A0A3N4M720_9PEZI</name>
<feature type="transmembrane region" description="Helical" evidence="2">
    <location>
        <begin position="502"/>
        <end position="526"/>
    </location>
</feature>
<dbReference type="OrthoDB" id="5364013at2759"/>
<keyword evidence="2" id="KW-1133">Transmembrane helix</keyword>
<gene>
    <name evidence="3" type="ORF">L211DRAFT_60581</name>
</gene>
<evidence type="ECO:0000256" key="2">
    <source>
        <dbReference type="SAM" id="Phobius"/>
    </source>
</evidence>
<keyword evidence="2" id="KW-0812">Transmembrane</keyword>
<sequence length="542" mass="61494">MAPSVSSLVEDGPSNWSEASRRLRSQSLNQSLDPCGSYPPAQLRSPFHRVRFSDESAGPSAKASSEDFSVSPRTGPLNPTGSNPTAIHLPPPILKVKFSNESVAAASTTRDRATSEPRNLAISLPWANRIPSEPIYDTSSFPRHLRIISTIPTESDPPEMKKPPAKRPRFSVSRTLAKFTARRTSAGKKSMRKRDEVESPDIEIEEEVDDEEEEEAPSFIMVNGIRLFVDRNRHDKARERKTSGGSSSTRSSADRKGKQKANDSRHPSLVTSNSERSTPSFLKPIDSILTVDEMEKHPCTPGDYTIYRHRDEDDLRHLYVEMRKVGFNMPYAPFEPEYVAMKYYTAKPQPYKLQVSFLGFFVCWWAAIGGILSYRVWAMHVGYSKEWHWASIHQDLRFDDREWKLFVGSAGVLVISFAGVTATCLLKFGKIWWMDLIALGVLKACQVLKQWRKVGVRGRPEVLGESQVEEGRAEGEQNKGRGGWKWDLDWEEEMFHTYRKRIWIVVVLSFMLFPLALLSAYVVVLMQKDKCFAHDKTGGFGW</sequence>
<evidence type="ECO:0000256" key="1">
    <source>
        <dbReference type="SAM" id="MobiDB-lite"/>
    </source>
</evidence>
<reference evidence="3 4" key="1">
    <citation type="journal article" date="2018" name="Nat. Ecol. Evol.">
        <title>Pezizomycetes genomes reveal the molecular basis of ectomycorrhizal truffle lifestyle.</title>
        <authorList>
            <person name="Murat C."/>
            <person name="Payen T."/>
            <person name="Noel B."/>
            <person name="Kuo A."/>
            <person name="Morin E."/>
            <person name="Chen J."/>
            <person name="Kohler A."/>
            <person name="Krizsan K."/>
            <person name="Balestrini R."/>
            <person name="Da Silva C."/>
            <person name="Montanini B."/>
            <person name="Hainaut M."/>
            <person name="Levati E."/>
            <person name="Barry K.W."/>
            <person name="Belfiori B."/>
            <person name="Cichocki N."/>
            <person name="Clum A."/>
            <person name="Dockter R.B."/>
            <person name="Fauchery L."/>
            <person name="Guy J."/>
            <person name="Iotti M."/>
            <person name="Le Tacon F."/>
            <person name="Lindquist E.A."/>
            <person name="Lipzen A."/>
            <person name="Malagnac F."/>
            <person name="Mello A."/>
            <person name="Molinier V."/>
            <person name="Miyauchi S."/>
            <person name="Poulain J."/>
            <person name="Riccioni C."/>
            <person name="Rubini A."/>
            <person name="Sitrit Y."/>
            <person name="Splivallo R."/>
            <person name="Traeger S."/>
            <person name="Wang M."/>
            <person name="Zifcakova L."/>
            <person name="Wipf D."/>
            <person name="Zambonelli A."/>
            <person name="Paolocci F."/>
            <person name="Nowrousian M."/>
            <person name="Ottonello S."/>
            <person name="Baldrian P."/>
            <person name="Spatafora J.W."/>
            <person name="Henrissat B."/>
            <person name="Nagy L.G."/>
            <person name="Aury J.M."/>
            <person name="Wincker P."/>
            <person name="Grigoriev I.V."/>
            <person name="Bonfante P."/>
            <person name="Martin F.M."/>
        </authorList>
    </citation>
    <scope>NUCLEOTIDE SEQUENCE [LARGE SCALE GENOMIC DNA]</scope>
    <source>
        <strain evidence="3 4">ATCC MYA-4762</strain>
    </source>
</reference>
<organism evidence="3 4">
    <name type="scientific">Terfezia boudieri ATCC MYA-4762</name>
    <dbReference type="NCBI Taxonomy" id="1051890"/>
    <lineage>
        <taxon>Eukaryota</taxon>
        <taxon>Fungi</taxon>
        <taxon>Dikarya</taxon>
        <taxon>Ascomycota</taxon>
        <taxon>Pezizomycotina</taxon>
        <taxon>Pezizomycetes</taxon>
        <taxon>Pezizales</taxon>
        <taxon>Pezizaceae</taxon>
        <taxon>Terfezia</taxon>
    </lineage>
</organism>
<accession>A0A3N4M720</accession>
<feature type="compositionally biased region" description="Basic and acidic residues" evidence="1">
    <location>
        <begin position="252"/>
        <end position="266"/>
    </location>
</feature>
<protein>
    <submittedName>
        <fullName evidence="3">Uncharacterized protein</fullName>
    </submittedName>
</protein>
<evidence type="ECO:0000313" key="4">
    <source>
        <dbReference type="Proteomes" id="UP000267821"/>
    </source>
</evidence>
<dbReference type="EMBL" id="ML121536">
    <property type="protein sequence ID" value="RPB25855.1"/>
    <property type="molecule type" value="Genomic_DNA"/>
</dbReference>
<feature type="region of interest" description="Disordered" evidence="1">
    <location>
        <begin position="1"/>
        <end position="91"/>
    </location>
</feature>